<keyword evidence="2" id="KW-1185">Reference proteome</keyword>
<organism evidence="1 2">
    <name type="scientific">Eumeta variegata</name>
    <name type="common">Bagworm moth</name>
    <name type="synonym">Eumeta japonica</name>
    <dbReference type="NCBI Taxonomy" id="151549"/>
    <lineage>
        <taxon>Eukaryota</taxon>
        <taxon>Metazoa</taxon>
        <taxon>Ecdysozoa</taxon>
        <taxon>Arthropoda</taxon>
        <taxon>Hexapoda</taxon>
        <taxon>Insecta</taxon>
        <taxon>Pterygota</taxon>
        <taxon>Neoptera</taxon>
        <taxon>Endopterygota</taxon>
        <taxon>Lepidoptera</taxon>
        <taxon>Glossata</taxon>
        <taxon>Ditrysia</taxon>
        <taxon>Tineoidea</taxon>
        <taxon>Psychidae</taxon>
        <taxon>Oiketicinae</taxon>
        <taxon>Eumeta</taxon>
    </lineage>
</organism>
<evidence type="ECO:0000313" key="1">
    <source>
        <dbReference type="EMBL" id="GBP10642.1"/>
    </source>
</evidence>
<evidence type="ECO:0000313" key="2">
    <source>
        <dbReference type="Proteomes" id="UP000299102"/>
    </source>
</evidence>
<dbReference type="EMBL" id="BGZK01000041">
    <property type="protein sequence ID" value="GBP10642.1"/>
    <property type="molecule type" value="Genomic_DNA"/>
</dbReference>
<reference evidence="1 2" key="1">
    <citation type="journal article" date="2019" name="Commun. Biol.">
        <title>The bagworm genome reveals a unique fibroin gene that provides high tensile strength.</title>
        <authorList>
            <person name="Kono N."/>
            <person name="Nakamura H."/>
            <person name="Ohtoshi R."/>
            <person name="Tomita M."/>
            <person name="Numata K."/>
            <person name="Arakawa K."/>
        </authorList>
    </citation>
    <scope>NUCLEOTIDE SEQUENCE [LARGE SCALE GENOMIC DNA]</scope>
</reference>
<dbReference type="AlphaFoldDB" id="A0A4C1T893"/>
<gene>
    <name evidence="1" type="ORF">EVAR_76452_1</name>
</gene>
<name>A0A4C1T893_EUMVA</name>
<protein>
    <submittedName>
        <fullName evidence="1">Uncharacterized protein</fullName>
    </submittedName>
</protein>
<proteinExistence type="predicted"/>
<dbReference type="Proteomes" id="UP000299102">
    <property type="component" value="Unassembled WGS sequence"/>
</dbReference>
<comment type="caution">
    <text evidence="1">The sequence shown here is derived from an EMBL/GenBank/DDBJ whole genome shotgun (WGS) entry which is preliminary data.</text>
</comment>
<sequence>MDFNKKSDGIDQPVNCVVTFELVSGVMIALSPRAFDRKCSRLRSILLVYVGHDKFTSRFYKCLPPARGSARVIIQSNPSSCISTDHAVNHNPDRYPIVDSDAIPVSDSGRDLNSVFGIASCFGSGHALDSYFEPEFNFVLNPVLDFGD</sequence>
<accession>A0A4C1T893</accession>